<dbReference type="InterPro" id="IPR012337">
    <property type="entry name" value="RNaseH-like_sf"/>
</dbReference>
<dbReference type="SUPFAM" id="SSF53098">
    <property type="entry name" value="Ribonuclease H-like"/>
    <property type="match status" value="1"/>
</dbReference>
<dbReference type="InterPro" id="IPR040676">
    <property type="entry name" value="DUF5641"/>
</dbReference>
<keyword evidence="3" id="KW-1185">Reference proteome</keyword>
<dbReference type="EMBL" id="BGPR01000086">
    <property type="protein sequence ID" value="GBL92527.1"/>
    <property type="molecule type" value="Genomic_DNA"/>
</dbReference>
<proteinExistence type="predicted"/>
<dbReference type="Gene3D" id="3.30.420.10">
    <property type="entry name" value="Ribonuclease H-like superfamily/Ribonuclease H"/>
    <property type="match status" value="1"/>
</dbReference>
<gene>
    <name evidence="2" type="ORF">AVEN_174782_1</name>
</gene>
<comment type="caution">
    <text evidence="2">The sequence shown here is derived from an EMBL/GenBank/DDBJ whole genome shotgun (WGS) entry which is preliminary data.</text>
</comment>
<protein>
    <recommendedName>
        <fullName evidence="1">DUF5641 domain-containing protein</fullName>
    </recommendedName>
</protein>
<sequence length="296" mass="33741">MVSHPNESLANFILSENIEWKFIPPKSPNFGGLWEAGVKSFKHHLKRVVGNAHLTLEEFLTIILEIESVLNSRPLTPLSTEFDNFETLSPGHFLIGRPLTSVVEPDLLNISENRLSKWKKITKYSQQIWRLWKKDYLNTLQQRSKWMFSKNNVKLGALVLIKDENMPSVKWVTGRISEIIISKDEKVRVVNVLLPTGFKVGSVKKLETFYPIGGAHDLCVVPPGVIIASTAVYPSGWRLHNAYLHLWRFTTSAEEYINSADGYNTADEDGVNRFSQRTVERDEKHSALPTRTSELL</sequence>
<feature type="domain" description="DUF5641" evidence="1">
    <location>
        <begin position="116"/>
        <end position="207"/>
    </location>
</feature>
<accession>A0A4Y2BLE8</accession>
<reference evidence="2 3" key="1">
    <citation type="journal article" date="2019" name="Sci. Rep.">
        <title>Orb-weaving spider Araneus ventricosus genome elucidates the spidroin gene catalogue.</title>
        <authorList>
            <person name="Kono N."/>
            <person name="Nakamura H."/>
            <person name="Ohtoshi R."/>
            <person name="Moran D.A.P."/>
            <person name="Shinohara A."/>
            <person name="Yoshida Y."/>
            <person name="Fujiwara M."/>
            <person name="Mori M."/>
            <person name="Tomita M."/>
            <person name="Arakawa K."/>
        </authorList>
    </citation>
    <scope>NUCLEOTIDE SEQUENCE [LARGE SCALE GENOMIC DNA]</scope>
</reference>
<organism evidence="2 3">
    <name type="scientific">Araneus ventricosus</name>
    <name type="common">Orbweaver spider</name>
    <name type="synonym">Epeira ventricosa</name>
    <dbReference type="NCBI Taxonomy" id="182803"/>
    <lineage>
        <taxon>Eukaryota</taxon>
        <taxon>Metazoa</taxon>
        <taxon>Ecdysozoa</taxon>
        <taxon>Arthropoda</taxon>
        <taxon>Chelicerata</taxon>
        <taxon>Arachnida</taxon>
        <taxon>Araneae</taxon>
        <taxon>Araneomorphae</taxon>
        <taxon>Entelegynae</taxon>
        <taxon>Araneoidea</taxon>
        <taxon>Araneidae</taxon>
        <taxon>Araneus</taxon>
    </lineage>
</organism>
<dbReference type="OrthoDB" id="6431953at2759"/>
<dbReference type="InterPro" id="IPR036397">
    <property type="entry name" value="RNaseH_sf"/>
</dbReference>
<dbReference type="AlphaFoldDB" id="A0A4Y2BLE8"/>
<dbReference type="Pfam" id="PF18701">
    <property type="entry name" value="DUF5641"/>
    <property type="match status" value="1"/>
</dbReference>
<dbReference type="Proteomes" id="UP000499080">
    <property type="component" value="Unassembled WGS sequence"/>
</dbReference>
<dbReference type="GO" id="GO:0003676">
    <property type="term" value="F:nucleic acid binding"/>
    <property type="evidence" value="ECO:0007669"/>
    <property type="project" value="InterPro"/>
</dbReference>
<evidence type="ECO:0000259" key="1">
    <source>
        <dbReference type="Pfam" id="PF18701"/>
    </source>
</evidence>
<dbReference type="PANTHER" id="PTHR47331">
    <property type="entry name" value="PHD-TYPE DOMAIN-CONTAINING PROTEIN"/>
    <property type="match status" value="1"/>
</dbReference>
<name>A0A4Y2BLE8_ARAVE</name>
<evidence type="ECO:0000313" key="3">
    <source>
        <dbReference type="Proteomes" id="UP000499080"/>
    </source>
</evidence>
<evidence type="ECO:0000313" key="2">
    <source>
        <dbReference type="EMBL" id="GBL92527.1"/>
    </source>
</evidence>